<dbReference type="EMBL" id="JAOWIN010000018">
    <property type="protein sequence ID" value="MDI9095102.1"/>
    <property type="molecule type" value="Genomic_DNA"/>
</dbReference>
<dbReference type="GeneID" id="89492381"/>
<dbReference type="Proteomes" id="UP001159001">
    <property type="component" value="Unassembled WGS sequence"/>
</dbReference>
<proteinExistence type="predicted"/>
<accession>A0A5K7Y7B3</accession>
<dbReference type="AlphaFoldDB" id="A0A5K7Y7B3"/>
<evidence type="ECO:0000313" key="1">
    <source>
        <dbReference type="EMBL" id="BBO58312.1"/>
    </source>
</evidence>
<protein>
    <submittedName>
        <fullName evidence="1">Uncharacterized protein</fullName>
    </submittedName>
</protein>
<name>A0A5K7Y7B3_PRORE</name>
<organism evidence="1">
    <name type="scientific">Providencia rettgeri</name>
    <dbReference type="NCBI Taxonomy" id="587"/>
    <lineage>
        <taxon>Bacteria</taxon>
        <taxon>Pseudomonadati</taxon>
        <taxon>Pseudomonadota</taxon>
        <taxon>Gammaproteobacteria</taxon>
        <taxon>Enterobacterales</taxon>
        <taxon>Morganellaceae</taxon>
        <taxon>Providencia</taxon>
    </lineage>
</organism>
<evidence type="ECO:0000313" key="2">
    <source>
        <dbReference type="EMBL" id="MDI9095102.1"/>
    </source>
</evidence>
<reference evidence="2" key="2">
    <citation type="submission" date="2022-10" db="EMBL/GenBank/DDBJ databases">
        <title>Bacterial isolates recovered from the One Health project in Brazil.</title>
        <authorList>
            <person name="Valiatti T.B."/>
            <person name="Santos F."/>
            <person name="Cayo R."/>
            <person name="Gales A.C."/>
        </authorList>
    </citation>
    <scope>NUCLEOTIDE SEQUENCE</scope>
    <source>
        <strain evidence="2">PVR188</strain>
    </source>
</reference>
<geneLocation type="plasmid" evidence="1">
    <name>p.BML2526</name>
</geneLocation>
<dbReference type="RefSeq" id="WP_011039847.1">
    <property type="nucleotide sequence ID" value="NZ_AP022376.1"/>
</dbReference>
<dbReference type="EMBL" id="LC507075">
    <property type="protein sequence ID" value="BBO58312.1"/>
    <property type="molecule type" value="Genomic_DNA"/>
</dbReference>
<reference evidence="1" key="1">
    <citation type="submission" date="2019-10" db="EMBL/GenBank/DDBJ databases">
        <title>Complete plasmid sequence of Providencia rettgeri p.BML2526.</title>
        <authorList>
            <person name="Iwata S."/>
            <person name="Tada T."/>
            <person name="Kirikae T."/>
        </authorList>
    </citation>
    <scope>NUCLEOTIDE SEQUENCE</scope>
    <source>
        <strain evidence="1">BML2526</strain>
        <plasmid evidence="1">p.BML2526</plasmid>
    </source>
</reference>
<keyword evidence="1" id="KW-0614">Plasmid</keyword>
<gene>
    <name evidence="2" type="ORF">OGX73_21050</name>
    <name evidence="1" type="ORF">pBML2526_1160</name>
</gene>
<sequence length="68" mass="7974">MLKQKDGLRLIDVVMRNYEPGNAFLHAQQLRNRYGRNVKITYSIKNKVPIFNFRLTLVKKEAVPCQPT</sequence>